<dbReference type="RefSeq" id="WP_145984814.1">
    <property type="nucleotide sequence ID" value="NZ_AP014708.1"/>
</dbReference>
<feature type="compositionally biased region" description="Polar residues" evidence="1">
    <location>
        <begin position="46"/>
        <end position="56"/>
    </location>
</feature>
<dbReference type="EMBL" id="AP014708">
    <property type="protein sequence ID" value="BAQ50372.1"/>
    <property type="molecule type" value="Genomic_DNA"/>
</dbReference>
<evidence type="ECO:0000256" key="1">
    <source>
        <dbReference type="SAM" id="MobiDB-lite"/>
    </source>
</evidence>
<dbReference type="KEGG" id="maqu:Maq22A_4p60070"/>
<gene>
    <name evidence="2" type="ORF">Maq22A_4p60070</name>
</gene>
<organism evidence="2 3">
    <name type="scientific">Methylobacterium aquaticum</name>
    <dbReference type="NCBI Taxonomy" id="270351"/>
    <lineage>
        <taxon>Bacteria</taxon>
        <taxon>Pseudomonadati</taxon>
        <taxon>Pseudomonadota</taxon>
        <taxon>Alphaproteobacteria</taxon>
        <taxon>Hyphomicrobiales</taxon>
        <taxon>Methylobacteriaceae</taxon>
        <taxon>Methylobacterium</taxon>
    </lineage>
</organism>
<dbReference type="PATRIC" id="fig|270351.10.peg.7560"/>
<feature type="compositionally biased region" description="Basic and acidic residues" evidence="1">
    <location>
        <begin position="60"/>
        <end position="74"/>
    </location>
</feature>
<dbReference type="AlphaFoldDB" id="A0A0C6FTF4"/>
<protein>
    <submittedName>
        <fullName evidence="2">Uncharacterized protein</fullName>
    </submittedName>
</protein>
<evidence type="ECO:0000313" key="2">
    <source>
        <dbReference type="EMBL" id="BAQ50372.1"/>
    </source>
</evidence>
<name>A0A0C6FTF4_9HYPH</name>
<sequence length="82" mass="9118">MRDAKVRMTRVNTTEFCRVYTEEEVNDLLIADLRLRSGNPHGSMKGSVSRSTNDSVSRGPRHEMTVKVVIDHDPPPVAGEAP</sequence>
<geneLocation type="plasmid" evidence="3">
    <name>pMaq22A_4p DNA</name>
</geneLocation>
<dbReference type="Proteomes" id="UP000061432">
    <property type="component" value="Plasmid pMaq22A_4p"/>
</dbReference>
<evidence type="ECO:0000313" key="3">
    <source>
        <dbReference type="Proteomes" id="UP000061432"/>
    </source>
</evidence>
<accession>A0A0C6FTF4</accession>
<proteinExistence type="predicted"/>
<reference evidence="2 3" key="1">
    <citation type="journal article" date="2015" name="Genome Announc.">
        <title>Complete Genome Sequence of Methylobacterium aquaticum Strain 22A, Isolated from Racomitrium japonicum Moss.</title>
        <authorList>
            <person name="Tani A."/>
            <person name="Ogura Y."/>
            <person name="Hayashi T."/>
            <person name="Kimbara K."/>
        </authorList>
    </citation>
    <scope>NUCLEOTIDE SEQUENCE [LARGE SCALE GENOMIC DNA]</scope>
    <source>
        <strain evidence="2 3">MA-22A</strain>
        <plasmid evidence="3">Plasmid pMaq22A_4p DNA</plasmid>
    </source>
</reference>
<keyword evidence="2" id="KW-0614">Plasmid</keyword>
<reference evidence="3" key="2">
    <citation type="submission" date="2015-01" db="EMBL/GenBank/DDBJ databases">
        <title>Complete genome sequence of Methylobacterium aquaticum strain 22A.</title>
        <authorList>
            <person name="Tani A."/>
            <person name="Ogura Y."/>
            <person name="Hayashi T."/>
        </authorList>
    </citation>
    <scope>NUCLEOTIDE SEQUENCE [LARGE SCALE GENOMIC DNA]</scope>
    <source>
        <strain evidence="3">MA-22A</strain>
        <plasmid evidence="3">Plasmid pMaq22A_4p DNA</plasmid>
    </source>
</reference>
<feature type="region of interest" description="Disordered" evidence="1">
    <location>
        <begin position="37"/>
        <end position="82"/>
    </location>
</feature>